<organism evidence="1 2">
    <name type="scientific">Sulfobacillus acidophilus (strain ATCC 700253 / DSM 10332 / NAL)</name>
    <dbReference type="NCBI Taxonomy" id="679936"/>
    <lineage>
        <taxon>Bacteria</taxon>
        <taxon>Bacillati</taxon>
        <taxon>Bacillota</taxon>
        <taxon>Clostridia</taxon>
        <taxon>Eubacteriales</taxon>
        <taxon>Clostridiales Family XVII. Incertae Sedis</taxon>
        <taxon>Sulfobacillus</taxon>
    </lineage>
</organism>
<dbReference type="AlphaFoldDB" id="G8TWI1"/>
<sequence length="107" mass="12328">MDRRVEPLSSLDQWFPGQTEWLSELNRALRNINFGKMDHLPYYEPLDDYRLAMRADLIPQGAAKPPAIGHWQIEVTRQGLPFRLLLQGKSRGNDELGELVDNRPASE</sequence>
<dbReference type="Proteomes" id="UP000005439">
    <property type="component" value="Chromosome"/>
</dbReference>
<reference evidence="2" key="1">
    <citation type="submission" date="2011-12" db="EMBL/GenBank/DDBJ databases">
        <title>The complete genome of chromosome of Sulfobacillus acidophilus DSM 10332.</title>
        <authorList>
            <person name="Lucas S."/>
            <person name="Han J."/>
            <person name="Lapidus A."/>
            <person name="Bruce D."/>
            <person name="Goodwin L."/>
            <person name="Pitluck S."/>
            <person name="Peters L."/>
            <person name="Kyrpides N."/>
            <person name="Mavromatis K."/>
            <person name="Ivanova N."/>
            <person name="Mikhailova N."/>
            <person name="Chertkov O."/>
            <person name="Saunders E."/>
            <person name="Detter J.C."/>
            <person name="Tapia R."/>
            <person name="Han C."/>
            <person name="Land M."/>
            <person name="Hauser L."/>
            <person name="Markowitz V."/>
            <person name="Cheng J.-F."/>
            <person name="Hugenholtz P."/>
            <person name="Woyke T."/>
            <person name="Wu D."/>
            <person name="Pukall R."/>
            <person name="Gehrich-Schroeter G."/>
            <person name="Schneider S."/>
            <person name="Klenk H.-P."/>
            <person name="Eisen J.A."/>
        </authorList>
    </citation>
    <scope>NUCLEOTIDE SEQUENCE [LARGE SCALE GENOMIC DNA]</scope>
    <source>
        <strain evidence="2">ATCC 700253 / DSM 10332 / NAL</strain>
    </source>
</reference>
<evidence type="ECO:0000313" key="2">
    <source>
        <dbReference type="Proteomes" id="UP000005439"/>
    </source>
</evidence>
<dbReference type="HOGENOM" id="CLU_2208688_0_0_9"/>
<reference evidence="1 2" key="2">
    <citation type="journal article" date="2012" name="Stand. Genomic Sci.">
        <title>Complete genome sequence of the moderately thermophilic mineral-sulfide-oxidizing firmicute Sulfobacillus acidophilus type strain (NAL(T)).</title>
        <authorList>
            <person name="Anderson I."/>
            <person name="Chertkov O."/>
            <person name="Chen A."/>
            <person name="Saunders E."/>
            <person name="Lapidus A."/>
            <person name="Nolan M."/>
            <person name="Lucas S."/>
            <person name="Hammon N."/>
            <person name="Deshpande S."/>
            <person name="Cheng J.F."/>
            <person name="Han C."/>
            <person name="Tapia R."/>
            <person name="Goodwin L.A."/>
            <person name="Pitluck S."/>
            <person name="Liolios K."/>
            <person name="Pagani I."/>
            <person name="Ivanova N."/>
            <person name="Mikhailova N."/>
            <person name="Pati A."/>
            <person name="Palaniappan K."/>
            <person name="Land M."/>
            <person name="Pan C."/>
            <person name="Rohde M."/>
            <person name="Pukall R."/>
            <person name="Goker M."/>
            <person name="Detter J.C."/>
            <person name="Woyke T."/>
            <person name="Bristow J."/>
            <person name="Eisen J.A."/>
            <person name="Markowitz V."/>
            <person name="Hugenholtz P."/>
            <person name="Kyrpides N.C."/>
            <person name="Klenk H.P."/>
            <person name="Mavromatis K."/>
        </authorList>
    </citation>
    <scope>NUCLEOTIDE SEQUENCE [LARGE SCALE GENOMIC DNA]</scope>
    <source>
        <strain evidence="2">ATCC 700253 / DSM 10332 / NAL</strain>
    </source>
</reference>
<dbReference type="STRING" id="679936.Sulac_1382"/>
<dbReference type="PATRIC" id="fig|679936.5.peg.1448"/>
<dbReference type="EMBL" id="CP003179">
    <property type="protein sequence ID" value="AEW04879.1"/>
    <property type="molecule type" value="Genomic_DNA"/>
</dbReference>
<name>G8TWI1_SULAD</name>
<protein>
    <submittedName>
        <fullName evidence="1">Uncharacterized protein</fullName>
    </submittedName>
</protein>
<proteinExistence type="predicted"/>
<evidence type="ECO:0000313" key="1">
    <source>
        <dbReference type="EMBL" id="AEW04879.1"/>
    </source>
</evidence>
<keyword evidence="2" id="KW-1185">Reference proteome</keyword>
<gene>
    <name evidence="1" type="ordered locus">Sulac_1382</name>
</gene>
<dbReference type="KEGG" id="sap:Sulac_1382"/>
<accession>G8TWI1</accession>